<dbReference type="Proteomes" id="UP000286806">
    <property type="component" value="Unassembled WGS sequence"/>
</dbReference>
<dbReference type="InterPro" id="IPR036950">
    <property type="entry name" value="PBP_transglycosylase"/>
</dbReference>
<feature type="chain" id="PRO_5019547826" description="peptidoglycan glycosyltransferase" evidence="12">
    <location>
        <begin position="24"/>
        <end position="718"/>
    </location>
</feature>
<dbReference type="PANTHER" id="PTHR32282">
    <property type="entry name" value="BINDING PROTEIN TRANSPEPTIDASE, PUTATIVE-RELATED"/>
    <property type="match status" value="1"/>
</dbReference>
<dbReference type="Gene3D" id="1.10.3810.10">
    <property type="entry name" value="Biosynthetic peptidoglycan transglycosylase-like"/>
    <property type="match status" value="1"/>
</dbReference>
<dbReference type="InterPro" id="IPR023346">
    <property type="entry name" value="Lysozyme-like_dom_sf"/>
</dbReference>
<evidence type="ECO:0000256" key="2">
    <source>
        <dbReference type="ARBA" id="ARBA00007090"/>
    </source>
</evidence>
<dbReference type="EC" id="2.4.99.28" evidence="10"/>
<evidence type="ECO:0000259" key="14">
    <source>
        <dbReference type="Pfam" id="PF00912"/>
    </source>
</evidence>
<dbReference type="PANTHER" id="PTHR32282:SF15">
    <property type="entry name" value="PENICILLIN-BINDING PROTEIN 1C"/>
    <property type="match status" value="1"/>
</dbReference>
<dbReference type="AlphaFoldDB" id="A0A401JA51"/>
<feature type="domain" description="Penicillin-binding protein transpeptidase" evidence="13">
    <location>
        <begin position="304"/>
        <end position="545"/>
    </location>
</feature>
<evidence type="ECO:0000256" key="9">
    <source>
        <dbReference type="ARBA" id="ARBA00023268"/>
    </source>
</evidence>
<dbReference type="GO" id="GO:0006508">
    <property type="term" value="P:proteolysis"/>
    <property type="evidence" value="ECO:0007669"/>
    <property type="project" value="UniProtKB-KW"/>
</dbReference>
<dbReference type="SUPFAM" id="SSF56601">
    <property type="entry name" value="beta-lactamase/transpeptidase-like"/>
    <property type="match status" value="1"/>
</dbReference>
<dbReference type="GO" id="GO:0008955">
    <property type="term" value="F:peptidoglycan glycosyltransferase activity"/>
    <property type="evidence" value="ECO:0007669"/>
    <property type="project" value="UniProtKB-EC"/>
</dbReference>
<evidence type="ECO:0000256" key="6">
    <source>
        <dbReference type="ARBA" id="ARBA00022676"/>
    </source>
</evidence>
<keyword evidence="16" id="KW-1185">Reference proteome</keyword>
<evidence type="ECO:0000259" key="13">
    <source>
        <dbReference type="Pfam" id="PF00905"/>
    </source>
</evidence>
<gene>
    <name evidence="15" type="ORF">SFMTTN_0308</name>
</gene>
<dbReference type="GO" id="GO:0030288">
    <property type="term" value="C:outer membrane-bounded periplasmic space"/>
    <property type="evidence" value="ECO:0007669"/>
    <property type="project" value="TreeGrafter"/>
</dbReference>
<dbReference type="RefSeq" id="WP_189836232.1">
    <property type="nucleotide sequence ID" value="NZ_BGOW01000002.1"/>
</dbReference>
<evidence type="ECO:0000313" key="16">
    <source>
        <dbReference type="Proteomes" id="UP000286806"/>
    </source>
</evidence>
<evidence type="ECO:0000313" key="15">
    <source>
        <dbReference type="EMBL" id="GBL44511.1"/>
    </source>
</evidence>
<comment type="similarity">
    <text evidence="3">In the N-terminal section; belongs to the glycosyltransferase 51 family.</text>
</comment>
<keyword evidence="7" id="KW-0808">Transferase</keyword>
<sequence>MSGKAFAHLFLWLLLAWSSVGSAFSDTLPSFREVEAAHLPSEAWLVDRNGAPLDTLNVDPKVRRLPWVPLRELSPAMRHALIVSEDKRFYQHSGVDWRAFIGAAWENLVYDTHRGASTLTMQLVGMLDPALYRHTGGRTYTQKWDQIKAARSMEKTWSKAQILDAYLNTVTFRGNLSGINAAAQGLFGQEPSKLNKAESSILAALLRGPNVKAEIVAERACGVARQLSIPRPSCATVTALAYKSLAMPPHIDFGEQLAPNVARMFLHTPGERIQVSLDAGLQRFAIQSLQSTLAALRGNRVDAGAVIVLNNQTGEVLAYADSGINAPGAQIPDYAAMPRPAGATLQPFLYGLAIEQRLLTAASFLDNSPLALEPSPDQALLQNDSTGSDNWVTLRTALASSLPAPAIRTLALVTPPDFYDRLRGLGLFSPGLNPPQRDSYAPGATTVTLTALTNAYRMLANGGVLKPLGFRVGGVAGATQIMPAPVAAIVTDILADSNARWMKTGLDGAVTTSGFAAVKTGLSQDKRNNWSVGFSDQYTVGVWVGNVPGRSMRNVSDVNGAARVWQALINKLNAVQPSRTPKLPGGIVVQMVRFEPPLEPPRRELFLTGTEQSVVTLAGDRSLAQIIGPATLTLNTDIPAAWQKVRFYSRPMHQRWNWLVDGEAAPVEWLQADGSLLYTPQPGIHQISLVDDQGITLDTLSFTVQVPTARQEPLFTTP</sequence>
<protein>
    <recommendedName>
        <fullName evidence="10">peptidoglycan glycosyltransferase</fullName>
        <ecNumber evidence="10">2.4.99.28</ecNumber>
    </recommendedName>
</protein>
<dbReference type="Pfam" id="PF00905">
    <property type="entry name" value="Transpeptidase"/>
    <property type="match status" value="1"/>
</dbReference>
<comment type="pathway">
    <text evidence="1">Cell wall biogenesis; peptidoglycan biosynthesis.</text>
</comment>
<dbReference type="GO" id="GO:0004180">
    <property type="term" value="F:carboxypeptidase activity"/>
    <property type="evidence" value="ECO:0007669"/>
    <property type="project" value="UniProtKB-KW"/>
</dbReference>
<dbReference type="EMBL" id="BGOW01000002">
    <property type="protein sequence ID" value="GBL44511.1"/>
    <property type="molecule type" value="Genomic_DNA"/>
</dbReference>
<comment type="similarity">
    <text evidence="2">In the C-terminal section; belongs to the transpeptidase family.</text>
</comment>
<reference evidence="15 16" key="1">
    <citation type="journal article" date="2019" name="Front. Microbiol.">
        <title>Genomes of Neutrophilic Sulfur-Oxidizing Chemolithoautotrophs Representing 9 Proteobacterial Species From 8 Genera.</title>
        <authorList>
            <person name="Watanabe T."/>
            <person name="Kojima H."/>
            <person name="Umezawa K."/>
            <person name="Hori C."/>
            <person name="Takasuka T.E."/>
            <person name="Kato Y."/>
            <person name="Fukui M."/>
        </authorList>
    </citation>
    <scope>NUCLEOTIDE SEQUENCE [LARGE SCALE GENOMIC DNA]</scope>
    <source>
        <strain evidence="15 16">TTN</strain>
    </source>
</reference>
<dbReference type="InterPro" id="IPR012338">
    <property type="entry name" value="Beta-lactam/transpept-like"/>
</dbReference>
<dbReference type="GO" id="GO:0008658">
    <property type="term" value="F:penicillin binding"/>
    <property type="evidence" value="ECO:0007669"/>
    <property type="project" value="InterPro"/>
</dbReference>
<dbReference type="Gene3D" id="3.40.710.10">
    <property type="entry name" value="DD-peptidase/beta-lactamase superfamily"/>
    <property type="match status" value="1"/>
</dbReference>
<dbReference type="SUPFAM" id="SSF53955">
    <property type="entry name" value="Lysozyme-like"/>
    <property type="match status" value="1"/>
</dbReference>
<name>A0A401JA51_9PROT</name>
<proteinExistence type="inferred from homology"/>
<evidence type="ECO:0000256" key="5">
    <source>
        <dbReference type="ARBA" id="ARBA00022670"/>
    </source>
</evidence>
<comment type="caution">
    <text evidence="15">The sequence shown here is derived from an EMBL/GenBank/DDBJ whole genome shotgun (WGS) entry which is preliminary data.</text>
</comment>
<dbReference type="InterPro" id="IPR050396">
    <property type="entry name" value="Glycosyltr_51/Transpeptidase"/>
</dbReference>
<evidence type="ECO:0000256" key="10">
    <source>
        <dbReference type="ARBA" id="ARBA00044770"/>
    </source>
</evidence>
<evidence type="ECO:0000256" key="12">
    <source>
        <dbReference type="SAM" id="SignalP"/>
    </source>
</evidence>
<accession>A0A401JA51</accession>
<feature type="domain" description="Glycosyl transferase family 51" evidence="14">
    <location>
        <begin position="61"/>
        <end position="224"/>
    </location>
</feature>
<evidence type="ECO:0000256" key="7">
    <source>
        <dbReference type="ARBA" id="ARBA00022679"/>
    </source>
</evidence>
<evidence type="ECO:0000256" key="3">
    <source>
        <dbReference type="ARBA" id="ARBA00007739"/>
    </source>
</evidence>
<dbReference type="UniPathway" id="UPA00219"/>
<keyword evidence="8" id="KW-0378">Hydrolase</keyword>
<dbReference type="InterPro" id="IPR001460">
    <property type="entry name" value="PCN-bd_Tpept"/>
</dbReference>
<keyword evidence="6" id="KW-0328">Glycosyltransferase</keyword>
<dbReference type="InterPro" id="IPR001264">
    <property type="entry name" value="Glyco_trans_51"/>
</dbReference>
<feature type="signal peptide" evidence="12">
    <location>
        <begin position="1"/>
        <end position="23"/>
    </location>
</feature>
<keyword evidence="4" id="KW-0121">Carboxypeptidase</keyword>
<keyword evidence="9" id="KW-0511">Multifunctional enzyme</keyword>
<comment type="catalytic activity">
    <reaction evidence="11">
        <text>[GlcNAc-(1-&gt;4)-Mur2Ac(oyl-L-Ala-gamma-D-Glu-L-Lys-D-Ala-D-Ala)](n)-di-trans,octa-cis-undecaprenyl diphosphate + beta-D-GlcNAc-(1-&gt;4)-Mur2Ac(oyl-L-Ala-gamma-D-Glu-L-Lys-D-Ala-D-Ala)-di-trans,octa-cis-undecaprenyl diphosphate = [GlcNAc-(1-&gt;4)-Mur2Ac(oyl-L-Ala-gamma-D-Glu-L-Lys-D-Ala-D-Ala)](n+1)-di-trans,octa-cis-undecaprenyl diphosphate + di-trans,octa-cis-undecaprenyl diphosphate + H(+)</text>
        <dbReference type="Rhea" id="RHEA:23708"/>
        <dbReference type="Rhea" id="RHEA-COMP:9602"/>
        <dbReference type="Rhea" id="RHEA-COMP:9603"/>
        <dbReference type="ChEBI" id="CHEBI:15378"/>
        <dbReference type="ChEBI" id="CHEBI:58405"/>
        <dbReference type="ChEBI" id="CHEBI:60033"/>
        <dbReference type="ChEBI" id="CHEBI:78435"/>
        <dbReference type="EC" id="2.4.99.28"/>
    </reaction>
</comment>
<evidence type="ECO:0000256" key="1">
    <source>
        <dbReference type="ARBA" id="ARBA00004752"/>
    </source>
</evidence>
<evidence type="ECO:0000256" key="11">
    <source>
        <dbReference type="ARBA" id="ARBA00049902"/>
    </source>
</evidence>
<dbReference type="GO" id="GO:0009252">
    <property type="term" value="P:peptidoglycan biosynthetic process"/>
    <property type="evidence" value="ECO:0007669"/>
    <property type="project" value="UniProtKB-UniPathway"/>
</dbReference>
<organism evidence="15 16">
    <name type="scientific">Sulfuriferula multivorans</name>
    <dbReference type="NCBI Taxonomy" id="1559896"/>
    <lineage>
        <taxon>Bacteria</taxon>
        <taxon>Pseudomonadati</taxon>
        <taxon>Pseudomonadota</taxon>
        <taxon>Betaproteobacteria</taxon>
        <taxon>Nitrosomonadales</taxon>
        <taxon>Sulfuricellaceae</taxon>
        <taxon>Sulfuriferula</taxon>
    </lineage>
</organism>
<keyword evidence="12" id="KW-0732">Signal</keyword>
<evidence type="ECO:0000256" key="4">
    <source>
        <dbReference type="ARBA" id="ARBA00022645"/>
    </source>
</evidence>
<keyword evidence="5" id="KW-0645">Protease</keyword>
<dbReference type="Pfam" id="PF00912">
    <property type="entry name" value="Transgly"/>
    <property type="match status" value="1"/>
</dbReference>
<evidence type="ECO:0000256" key="8">
    <source>
        <dbReference type="ARBA" id="ARBA00022801"/>
    </source>
</evidence>